<dbReference type="AlphaFoldDB" id="A0A5C6M7G2"/>
<gene>
    <name evidence="2" type="ORF">E3A20_08410</name>
</gene>
<name>A0A5C6M7G2_9PLAN</name>
<sequence length="143" mass="16334">MRTKTSSKDALKKRAKVLRHKYEKDVDGPEYGYLREMLGRKRDVAIVAVGRQRLAGADPISEPDDVGADGKRRKNSSRRFKRYWASLTNAQKAALRMVPDKLTKADVARKLGIRVDTLQERIDHAIKKLLKHFPEFDADNSTD</sequence>
<proteinExistence type="predicted"/>
<feature type="region of interest" description="Disordered" evidence="1">
    <location>
        <begin position="57"/>
        <end position="77"/>
    </location>
</feature>
<evidence type="ECO:0000313" key="3">
    <source>
        <dbReference type="Proteomes" id="UP000321083"/>
    </source>
</evidence>
<dbReference type="Gene3D" id="1.10.10.10">
    <property type="entry name" value="Winged helix-like DNA-binding domain superfamily/Winged helix DNA-binding domain"/>
    <property type="match status" value="1"/>
</dbReference>
<comment type="caution">
    <text evidence="2">The sequence shown here is derived from an EMBL/GenBank/DDBJ whole genome shotgun (WGS) entry which is preliminary data.</text>
</comment>
<protein>
    <submittedName>
        <fullName evidence="2">Uncharacterized protein</fullName>
    </submittedName>
</protein>
<dbReference type="EMBL" id="SRHE01000123">
    <property type="protein sequence ID" value="TWW10035.1"/>
    <property type="molecule type" value="Genomic_DNA"/>
</dbReference>
<accession>A0A5C6M7G2</accession>
<keyword evidence="3" id="KW-1185">Reference proteome</keyword>
<reference evidence="2 3" key="1">
    <citation type="submission" date="2019-08" db="EMBL/GenBank/DDBJ databases">
        <title>100 year-old enigma solved: identification of Planctomyces bekefii, the type genus and species of the phylum Planctomycetes.</title>
        <authorList>
            <person name="Svetlana D.N."/>
            <person name="Overmann J."/>
        </authorList>
    </citation>
    <scope>NUCLEOTIDE SEQUENCE [LARGE SCALE GENOMIC DNA]</scope>
    <source>
        <strain evidence="2">Phe10_nw2017</strain>
    </source>
</reference>
<dbReference type="Proteomes" id="UP000321083">
    <property type="component" value="Unassembled WGS sequence"/>
</dbReference>
<organism evidence="2 3">
    <name type="scientific">Planctomyces bekefii</name>
    <dbReference type="NCBI Taxonomy" id="1653850"/>
    <lineage>
        <taxon>Bacteria</taxon>
        <taxon>Pseudomonadati</taxon>
        <taxon>Planctomycetota</taxon>
        <taxon>Planctomycetia</taxon>
        <taxon>Planctomycetales</taxon>
        <taxon>Planctomycetaceae</taxon>
        <taxon>Planctomyces</taxon>
    </lineage>
</organism>
<reference evidence="2 3" key="2">
    <citation type="submission" date="2019-08" db="EMBL/GenBank/DDBJ databases">
        <authorList>
            <person name="Henke P."/>
        </authorList>
    </citation>
    <scope>NUCLEOTIDE SEQUENCE [LARGE SCALE GENOMIC DNA]</scope>
    <source>
        <strain evidence="2">Phe10_nw2017</strain>
    </source>
</reference>
<dbReference type="InterPro" id="IPR036388">
    <property type="entry name" value="WH-like_DNA-bd_sf"/>
</dbReference>
<evidence type="ECO:0000256" key="1">
    <source>
        <dbReference type="SAM" id="MobiDB-lite"/>
    </source>
</evidence>
<evidence type="ECO:0000313" key="2">
    <source>
        <dbReference type="EMBL" id="TWW10035.1"/>
    </source>
</evidence>